<evidence type="ECO:0000313" key="3">
    <source>
        <dbReference type="Proteomes" id="UP001248581"/>
    </source>
</evidence>
<feature type="chain" id="PRO_5045427146" evidence="1">
    <location>
        <begin position="22"/>
        <end position="332"/>
    </location>
</feature>
<dbReference type="InterPro" id="IPR051344">
    <property type="entry name" value="Vgb"/>
</dbReference>
<dbReference type="EMBL" id="CP134146">
    <property type="protein sequence ID" value="WNC69613.1"/>
    <property type="molecule type" value="Genomic_DNA"/>
</dbReference>
<accession>A0ABY9TMR8</accession>
<protein>
    <submittedName>
        <fullName evidence="2">Lyase</fullName>
    </submittedName>
</protein>
<dbReference type="Proteomes" id="UP001248581">
    <property type="component" value="Chromosome"/>
</dbReference>
<dbReference type="PANTHER" id="PTHR40274:SF3">
    <property type="entry name" value="VIRGINIAMYCIN B LYASE"/>
    <property type="match status" value="1"/>
</dbReference>
<keyword evidence="3" id="KW-1185">Reference proteome</keyword>
<gene>
    <name evidence="2" type="ORF">RI845_05555</name>
</gene>
<dbReference type="RefSeq" id="WP_348388756.1">
    <property type="nucleotide sequence ID" value="NZ_CP134146.1"/>
</dbReference>
<dbReference type="Gene3D" id="2.130.10.10">
    <property type="entry name" value="YVTN repeat-like/Quinoprotein amine dehydrogenase"/>
    <property type="match status" value="1"/>
</dbReference>
<dbReference type="Pfam" id="PF24684">
    <property type="entry name" value="Vgb_lyase"/>
    <property type="match status" value="1"/>
</dbReference>
<organism evidence="2 3">
    <name type="scientific">Thalassotalea nanhaiensis</name>
    <dbReference type="NCBI Taxonomy" id="3065648"/>
    <lineage>
        <taxon>Bacteria</taxon>
        <taxon>Pseudomonadati</taxon>
        <taxon>Pseudomonadota</taxon>
        <taxon>Gammaproteobacteria</taxon>
        <taxon>Alteromonadales</taxon>
        <taxon>Colwelliaceae</taxon>
        <taxon>Thalassotalea</taxon>
    </lineage>
</organism>
<keyword evidence="1" id="KW-0732">Signal</keyword>
<evidence type="ECO:0000313" key="2">
    <source>
        <dbReference type="EMBL" id="WNC69613.1"/>
    </source>
</evidence>
<dbReference type="InterPro" id="IPR015943">
    <property type="entry name" value="WD40/YVTN_repeat-like_dom_sf"/>
</dbReference>
<keyword evidence="2" id="KW-0456">Lyase</keyword>
<dbReference type="GO" id="GO:0016829">
    <property type="term" value="F:lyase activity"/>
    <property type="evidence" value="ECO:0007669"/>
    <property type="project" value="UniProtKB-KW"/>
</dbReference>
<proteinExistence type="predicted"/>
<reference evidence="3" key="1">
    <citation type="submission" date="2023-09" db="EMBL/GenBank/DDBJ databases">
        <authorList>
            <person name="Zhang C."/>
        </authorList>
    </citation>
    <scope>NUCLEOTIDE SEQUENCE [LARGE SCALE GENOMIC DNA]</scope>
    <source>
        <strain evidence="3">SQ345</strain>
    </source>
</reference>
<dbReference type="SUPFAM" id="SSF101898">
    <property type="entry name" value="NHL repeat"/>
    <property type="match status" value="1"/>
</dbReference>
<sequence length="332" mass="37669">MIGKILSITFLFFLSFISLSAEQQYSKTIDIKEWKVPWDNTRPRDPAVDSKGNVWFCGQAGNYIARLNPGTGEFKRFELADNTNPHNLIIDSNNNVWYAGNRNSHIGKLNPNDGSIKTYTMPGDTSIDPHTLVFNSAENIWFTAQWGNKVGFLNTQTGDISLITMPFDSARPYGVKVDYDDIPWVVLFGSNKLAKIDPVNLSVEQIDLVDVKERPRRLEITQNNQIYYLDHSLGYLGSYNSSTKNINRWQLPEQQKAKLYGSAIDRNDRIWIALTGVSPNQIRVFDTNSKQFIANVEVPSGAGSIRYMYYHNASDEVWFGTDANTIGRVKLH</sequence>
<evidence type="ECO:0000256" key="1">
    <source>
        <dbReference type="SAM" id="SignalP"/>
    </source>
</evidence>
<dbReference type="PANTHER" id="PTHR40274">
    <property type="entry name" value="VIRGINIAMYCIN B LYASE"/>
    <property type="match status" value="1"/>
</dbReference>
<name>A0ABY9TMR8_9GAMM</name>
<feature type="signal peptide" evidence="1">
    <location>
        <begin position="1"/>
        <end position="21"/>
    </location>
</feature>